<comment type="caution">
    <text evidence="3">The sequence shown here is derived from an EMBL/GenBank/DDBJ whole genome shotgun (WGS) entry which is preliminary data.</text>
</comment>
<gene>
    <name evidence="3" type="ORF">H8730_04535</name>
</gene>
<keyword evidence="4" id="KW-1185">Reference proteome</keyword>
<feature type="compositionally biased region" description="Low complexity" evidence="1">
    <location>
        <begin position="32"/>
        <end position="49"/>
    </location>
</feature>
<dbReference type="EMBL" id="JACRSQ010000004">
    <property type="protein sequence ID" value="MBC8542813.1"/>
    <property type="molecule type" value="Genomic_DNA"/>
</dbReference>
<feature type="chain" id="PRO_5038919778" evidence="2">
    <location>
        <begin position="23"/>
        <end position="650"/>
    </location>
</feature>
<dbReference type="PROSITE" id="PS51257">
    <property type="entry name" value="PROKAR_LIPOPROTEIN"/>
    <property type="match status" value="1"/>
</dbReference>
<organism evidence="3 4">
    <name type="scientific">Bianquea renquensis</name>
    <dbReference type="NCBI Taxonomy" id="2763661"/>
    <lineage>
        <taxon>Bacteria</taxon>
        <taxon>Bacillati</taxon>
        <taxon>Bacillota</taxon>
        <taxon>Clostridia</taxon>
        <taxon>Eubacteriales</taxon>
        <taxon>Bianqueaceae</taxon>
        <taxon>Bianquea</taxon>
    </lineage>
</organism>
<reference evidence="3" key="1">
    <citation type="submission" date="2020-08" db="EMBL/GenBank/DDBJ databases">
        <title>Genome public.</title>
        <authorList>
            <person name="Liu C."/>
            <person name="Sun Q."/>
        </authorList>
    </citation>
    <scope>NUCLEOTIDE SEQUENCE</scope>
    <source>
        <strain evidence="3">NSJ-32</strain>
    </source>
</reference>
<sequence>MNKKLKKGINLFLIATMLGVMATGCKPDDATSSGSAGSNSSGGESSISGASGEEEILYSFKDVKDSSELPDWTGEKRSITIWYAHGTGSSFSREYPQVNLVNEEIERVTGISIDIENSFDNDGQDFNTKLGMIAASNDWPDLIVEGGIRNQQDDLIVGDKVWELSSYIEQYLPDLFDIYPMDTVGSWWDKEGLTNADGKIYTIATALNPIYLDDFVEDTDPERYARIQPPSDTIGGNGYIWVRDDILKMIYPEAKTQQEIEDIFMANGGTFTRDDLFDVTISSRDDLYKLLKGIKDLNITENGRPLEPFFCLSGEDNWALMAFLNGYLNGGGDCNSYFTYWDNIDKSVKFMYEQDWFKENLKFFNTLQREGLASKEALVDNKSIFDTKLNNGQYVTSYAWLTPDKAALQAAGVEYQYRKVFITVPWNDRFVMFKGNPSSHYNINIVKDAVKEEELSQILRWIGFNISEAGSKLHQWGPKSAGLWEEDADGNRVFTDKELEDEIIYGVANNRQKQLGIGNLLFPGLPAFTNGSNLCSPLYMYKEVNLTSSQADIYFRSGLVDPPKYTLGVAAEVWNFTGTVPGVEQFWNARPGFESLLTKCIAAESDEQFEKLYADMIDYAQTNGMTAETLEEVNKVYRESVNDTYMDLLE</sequence>
<evidence type="ECO:0000313" key="4">
    <source>
        <dbReference type="Proteomes" id="UP000657006"/>
    </source>
</evidence>
<name>A0A926DPI9_9FIRM</name>
<evidence type="ECO:0000256" key="2">
    <source>
        <dbReference type="SAM" id="SignalP"/>
    </source>
</evidence>
<dbReference type="Proteomes" id="UP000657006">
    <property type="component" value="Unassembled WGS sequence"/>
</dbReference>
<proteinExistence type="predicted"/>
<evidence type="ECO:0000313" key="3">
    <source>
        <dbReference type="EMBL" id="MBC8542813.1"/>
    </source>
</evidence>
<accession>A0A926DPI9</accession>
<dbReference type="Gene3D" id="3.40.190.10">
    <property type="entry name" value="Periplasmic binding protein-like II"/>
    <property type="match status" value="3"/>
</dbReference>
<keyword evidence="2" id="KW-0732">Signal</keyword>
<evidence type="ECO:0000256" key="1">
    <source>
        <dbReference type="SAM" id="MobiDB-lite"/>
    </source>
</evidence>
<dbReference type="AlphaFoldDB" id="A0A926DPI9"/>
<dbReference type="RefSeq" id="WP_177720445.1">
    <property type="nucleotide sequence ID" value="NZ_JACRSQ010000004.1"/>
</dbReference>
<feature type="signal peptide" evidence="2">
    <location>
        <begin position="1"/>
        <end position="22"/>
    </location>
</feature>
<dbReference type="SUPFAM" id="SSF53850">
    <property type="entry name" value="Periplasmic binding protein-like II"/>
    <property type="match status" value="1"/>
</dbReference>
<protein>
    <submittedName>
        <fullName evidence="3">Uncharacterized protein</fullName>
    </submittedName>
</protein>
<feature type="region of interest" description="Disordered" evidence="1">
    <location>
        <begin position="28"/>
        <end position="49"/>
    </location>
</feature>